<dbReference type="InterPro" id="IPR042530">
    <property type="entry name" value="EME1/EME2_C"/>
</dbReference>
<dbReference type="EMBL" id="JBBXMP010000098">
    <property type="protein sequence ID" value="KAL0062719.1"/>
    <property type="molecule type" value="Genomic_DNA"/>
</dbReference>
<accession>A0ABR2ZNF4</accession>
<dbReference type="Gene3D" id="1.10.150.670">
    <property type="entry name" value="Crossover junction endonuclease EME1, DNA-binding domain"/>
    <property type="match status" value="1"/>
</dbReference>
<name>A0ABR2ZNF4_9AGAR</name>
<organism evidence="1 2">
    <name type="scientific">Marasmius tenuissimus</name>
    <dbReference type="NCBI Taxonomy" id="585030"/>
    <lineage>
        <taxon>Eukaryota</taxon>
        <taxon>Fungi</taxon>
        <taxon>Dikarya</taxon>
        <taxon>Basidiomycota</taxon>
        <taxon>Agaricomycotina</taxon>
        <taxon>Agaricomycetes</taxon>
        <taxon>Agaricomycetidae</taxon>
        <taxon>Agaricales</taxon>
        <taxon>Marasmiineae</taxon>
        <taxon>Marasmiaceae</taxon>
        <taxon>Marasmius</taxon>
    </lineage>
</organism>
<comment type="caution">
    <text evidence="1">The sequence shown here is derived from an EMBL/GenBank/DDBJ whole genome shotgun (WGS) entry which is preliminary data.</text>
</comment>
<evidence type="ECO:0000313" key="2">
    <source>
        <dbReference type="Proteomes" id="UP001437256"/>
    </source>
</evidence>
<dbReference type="Proteomes" id="UP001437256">
    <property type="component" value="Unassembled WGS sequence"/>
</dbReference>
<proteinExistence type="predicted"/>
<evidence type="ECO:0000313" key="1">
    <source>
        <dbReference type="EMBL" id="KAL0062719.1"/>
    </source>
</evidence>
<sequence length="92" mass="10537">MKLDEYSRMLAVIPGMNDTRIHMVTSRYGSFAKLYNTFQRLESEVRSGGVALNSALFSEAGPTRGSMERWVHNLYYTLMGTDPNLKLYYDSD</sequence>
<keyword evidence="2" id="KW-1185">Reference proteome</keyword>
<protein>
    <submittedName>
        <fullName evidence="1">Uncharacterized protein</fullName>
    </submittedName>
</protein>
<gene>
    <name evidence="1" type="ORF">AAF712_010414</name>
</gene>
<reference evidence="1 2" key="1">
    <citation type="submission" date="2024-05" db="EMBL/GenBank/DDBJ databases">
        <title>A draft genome resource for the thread blight pathogen Marasmius tenuissimus strain MS-2.</title>
        <authorList>
            <person name="Yulfo-Soto G.E."/>
            <person name="Baruah I.K."/>
            <person name="Amoako-Attah I."/>
            <person name="Bukari Y."/>
            <person name="Meinhardt L.W."/>
            <person name="Bailey B.A."/>
            <person name="Cohen S.P."/>
        </authorList>
    </citation>
    <scope>NUCLEOTIDE SEQUENCE [LARGE SCALE GENOMIC DNA]</scope>
    <source>
        <strain evidence="1 2">MS-2</strain>
    </source>
</reference>